<dbReference type="CDD" id="cd03233">
    <property type="entry name" value="ABCG_PDR_domain1"/>
    <property type="match status" value="1"/>
</dbReference>
<dbReference type="GO" id="GO:0016020">
    <property type="term" value="C:membrane"/>
    <property type="evidence" value="ECO:0007669"/>
    <property type="project" value="UniProtKB-SubCell"/>
</dbReference>
<reference evidence="13 14" key="1">
    <citation type="journal article" date="2004" name="Science">
        <title>The Ashbya gossypii genome as a tool for mapping the ancient Saccharomyces cerevisiae genome.</title>
        <authorList>
            <person name="Dietrich F.S."/>
            <person name="Voegeli S."/>
            <person name="Brachat S."/>
            <person name="Lerch A."/>
            <person name="Gates K."/>
            <person name="Steiner S."/>
            <person name="Mohr C."/>
            <person name="Pohlmann R."/>
            <person name="Luedi P."/>
            <person name="Choi S."/>
            <person name="Wing R.A."/>
            <person name="Flavier A."/>
            <person name="Gaffney T.D."/>
            <person name="Philippsen P."/>
        </authorList>
    </citation>
    <scope>NUCLEOTIDE SEQUENCE [LARGE SCALE GENOMIC DNA]</scope>
    <source>
        <strain evidence="14">ATCC 10895 / CBS 109.51 / FGSC 9923 / NRRL Y-1056</strain>
    </source>
</reference>
<dbReference type="HOGENOM" id="CLU_000604_35_6_1"/>
<dbReference type="SUPFAM" id="SSF52540">
    <property type="entry name" value="P-loop containing nucleoside triphosphate hydrolases"/>
    <property type="match status" value="2"/>
</dbReference>
<dbReference type="PANTHER" id="PTHR19241">
    <property type="entry name" value="ATP-BINDING CASSETTE TRANSPORTER"/>
    <property type="match status" value="1"/>
</dbReference>
<feature type="transmembrane region" description="Helical" evidence="11">
    <location>
        <begin position="755"/>
        <end position="775"/>
    </location>
</feature>
<evidence type="ECO:0000313" key="14">
    <source>
        <dbReference type="Proteomes" id="UP000000591"/>
    </source>
</evidence>
<reference evidence="14" key="2">
    <citation type="journal article" date="2013" name="G3 (Bethesda)">
        <title>Genomes of Ashbya fungi isolated from insects reveal four mating-type loci, numerous translocations, lack of transposons, and distinct gene duplications.</title>
        <authorList>
            <person name="Dietrich F.S."/>
            <person name="Voegeli S."/>
            <person name="Kuo S."/>
            <person name="Philippsen P."/>
        </authorList>
    </citation>
    <scope>GENOME REANNOTATION</scope>
    <source>
        <strain evidence="14">ATCC 10895 / CBS 109.51 / FGSC 9923 / NRRL Y-1056</strain>
    </source>
</reference>
<accession>Q750T1</accession>
<dbReference type="InterPro" id="IPR017871">
    <property type="entry name" value="ABC_transporter-like_CS"/>
</dbReference>
<sequence>MEFFNANLTANRASHVSAGASTSIGEADRPYVGLAEDLEEQEVIRSLAQTLSRSSAAEYELQPTSADPSALFGPDKDARLDPESDEFDPRYWVRTIRNLYASDPDHYKPAELCVVIQNLRVCGVSADTDYQATVGNSPLKALRMLYQMTPFARGREKSEFDILKPLDVVFEPGRLCVVLGRPGAGCSTLLKTVGARTYGFTVAPESEISYSGFSQKEIKNHLRGEVIYSAESDTHFASLPVGYTLEFAARCRCPQVRPGGVKREVFYKHYAAAVMAMYGLSHTRYTKVGNDYIRGVSGGERKRVSLAEVTLAGAKLQCWDNCTRGLDSATALEFVRALRDNAEVMRTTQLIAIYQCSEAAYSLFDDVLVLYEGYMIYFGPRKLAKGYFLRMGWECPPRQTSADFLTSVTSPFERKSQPGYEDKVPRTAREFYEYWLRSPEHAVAMKQIQRRIAEAKTDAAREQLRDHHIVRQARHVKSSSPYLISFYMQFRAIVDRNWQRLRGDPSVYLFSIVAYSIMGLILASCFLNLKPDTNSLFNRGSALFTAVLLNSFFSFLEIMSLFEARAIVKKHKSYAFYRPSADAFASIFTELPAKFTVCICFNVPFYFMVNLRRSTGAFFFYMLVSLTATFAMSHLFRSVGAACKTLYVTMFPASLLLLGLAVYVGFVIPQKNILGWSRWLFYLNPIARIMEAMVANEFDGRIFECSRMVPDGSFYEGFPISNKVCLSVGAVPGQSFVNGTRYIEFAYGYNTKNKWMNWGIVLAYAFFFLGVYLILIEYNKSGMQKGEMAVFLRSTLKKIKKQNKKAINCDIEFGNAPGKESSTIGSDQSRELIQRIGSDSIFHWRDVCYDIQIKNETRRILTNVDGWVKPGTLTALMGYSGAGKTTLLDVLANRVRVGVVTGNIFVDGHLRDTSFQRKTGYCQQQDLHGRTQTVRDALKFSAYLRQPQSISRAEKNAYVEDIIKLLGMEAYADAVVGVTGEGLNVEQRKRLTIGVELVAKPELLLFLDEPTSGLDSQTAWSICQLIKKLVNHGQAILCTIHQPSAILMQEFDRLLLLSNGGRTVYFGPLGEGCSTMIQYFENHGSQKFPEACNPAEFMLEIIGAAPGSHALQDYHEIWKNSDEYQSVQEELHRMEMELWHKPRFETSDQNKEFASSIWYQYIIVSRRVLQQYWRSPEYLWSKIFMSIFASLFIGFSFFKSKTSIQGLQNQMFAVFLFLVVLTPLVQQMLPQYVEQRDLFEVRERHSKTFSWKVFLLSQITAEIPWAILGATISFFCFYYPVGFYTHATDAANRAERGFLFWLLCVTFYIFSATFGQFCIAGLEKAEPAAILANFYFTMCLIFSGVLVTKDNLPRFWIWMYYLSPVTYLVSALLSTGSGNMTVECAPEELIKFAPPKGLFCALYLEPFANNAESVLLNPAATDLCTVCPIKNSDYYLALVNIFYNHRWRDWGIFTIFVATNIIGFAATYWFFRVPKSTHITIKTKANVKEQEQEQEHQ</sequence>
<feature type="transmembrane region" description="Helical" evidence="11">
    <location>
        <begin position="1450"/>
        <end position="1471"/>
    </location>
</feature>
<dbReference type="Pfam" id="PF06422">
    <property type="entry name" value="PDR_CDR"/>
    <property type="match status" value="1"/>
</dbReference>
<dbReference type="Pfam" id="PF19055">
    <property type="entry name" value="ABC2_membrane_7"/>
    <property type="match status" value="1"/>
</dbReference>
<dbReference type="InterPro" id="IPR013525">
    <property type="entry name" value="ABC2_TM"/>
</dbReference>
<dbReference type="Pfam" id="PF14510">
    <property type="entry name" value="ABC_trans_N"/>
    <property type="match status" value="1"/>
</dbReference>
<dbReference type="RefSeq" id="NP_986525.2">
    <property type="nucleotide sequence ID" value="NM_211587.2"/>
</dbReference>
<feature type="transmembrane region" description="Helical" evidence="11">
    <location>
        <begin position="1355"/>
        <end position="1373"/>
    </location>
</feature>
<evidence type="ECO:0000256" key="2">
    <source>
        <dbReference type="ARBA" id="ARBA00006012"/>
    </source>
</evidence>
<evidence type="ECO:0000256" key="7">
    <source>
        <dbReference type="ARBA" id="ARBA00022840"/>
    </source>
</evidence>
<feature type="transmembrane region" description="Helical" evidence="11">
    <location>
        <begin position="541"/>
        <end position="562"/>
    </location>
</feature>
<dbReference type="FunFam" id="3.40.50.300:FF:000054">
    <property type="entry name" value="ABC multidrug transporter atrF"/>
    <property type="match status" value="1"/>
</dbReference>
<evidence type="ECO:0000256" key="6">
    <source>
        <dbReference type="ARBA" id="ARBA00022741"/>
    </source>
</evidence>
<keyword evidence="9 11" id="KW-0472">Membrane</keyword>
<dbReference type="GO" id="GO:0016887">
    <property type="term" value="F:ATP hydrolysis activity"/>
    <property type="evidence" value="ECO:0007669"/>
    <property type="project" value="InterPro"/>
</dbReference>
<feature type="transmembrane region" description="Helical" evidence="11">
    <location>
        <begin position="1263"/>
        <end position="1286"/>
    </location>
</feature>
<gene>
    <name evidence="13" type="ORF">AGOS_AGL142C</name>
</gene>
<dbReference type="Pfam" id="PF00005">
    <property type="entry name" value="ABC_tran"/>
    <property type="match status" value="2"/>
</dbReference>
<dbReference type="InParanoid" id="Q750T1"/>
<dbReference type="GeneID" id="4622818"/>
<feature type="transmembrane region" description="Helical" evidence="11">
    <location>
        <begin position="1298"/>
        <end position="1322"/>
    </location>
</feature>
<dbReference type="Proteomes" id="UP000000591">
    <property type="component" value="Chromosome VII"/>
</dbReference>
<feature type="domain" description="ABC transporter" evidence="12">
    <location>
        <begin position="842"/>
        <end position="1084"/>
    </location>
</feature>
<evidence type="ECO:0000256" key="4">
    <source>
        <dbReference type="ARBA" id="ARBA00022692"/>
    </source>
</evidence>
<evidence type="ECO:0000256" key="9">
    <source>
        <dbReference type="ARBA" id="ARBA00023136"/>
    </source>
</evidence>
<dbReference type="InterPro" id="IPR034003">
    <property type="entry name" value="ABCG_PDR_2"/>
</dbReference>
<feature type="transmembrane region" description="Helical" evidence="11">
    <location>
        <begin position="1328"/>
        <end position="1348"/>
    </location>
</feature>
<dbReference type="FunCoup" id="Q750T1">
    <property type="interactions" value="443"/>
</dbReference>
<dbReference type="GO" id="GO:0140359">
    <property type="term" value="F:ABC-type transporter activity"/>
    <property type="evidence" value="ECO:0007669"/>
    <property type="project" value="InterPro"/>
</dbReference>
<dbReference type="SMART" id="SM00382">
    <property type="entry name" value="AAA"/>
    <property type="match status" value="2"/>
</dbReference>
<feature type="transmembrane region" description="Helical" evidence="11">
    <location>
        <begin position="507"/>
        <end position="529"/>
    </location>
</feature>
<keyword evidence="3" id="KW-0813">Transport</keyword>
<feature type="transmembrane region" description="Helical" evidence="11">
    <location>
        <begin position="648"/>
        <end position="668"/>
    </location>
</feature>
<comment type="subcellular location">
    <subcellularLocation>
        <location evidence="1">Membrane</location>
        <topology evidence="1">Multi-pass membrane protein</topology>
    </subcellularLocation>
</comment>
<protein>
    <submittedName>
        <fullName evidence="13">AGL142Cp</fullName>
    </submittedName>
</protein>
<dbReference type="NCBIfam" id="TIGR00956">
    <property type="entry name" value="3a01205"/>
    <property type="match status" value="1"/>
</dbReference>
<evidence type="ECO:0000259" key="12">
    <source>
        <dbReference type="PROSITE" id="PS50893"/>
    </source>
</evidence>
<dbReference type="InterPro" id="IPR034001">
    <property type="entry name" value="ABCG_PDR_1"/>
</dbReference>
<dbReference type="GO" id="GO:0005524">
    <property type="term" value="F:ATP binding"/>
    <property type="evidence" value="ECO:0007669"/>
    <property type="project" value="UniProtKB-KW"/>
</dbReference>
<evidence type="ECO:0000256" key="3">
    <source>
        <dbReference type="ARBA" id="ARBA00022448"/>
    </source>
</evidence>
<dbReference type="InterPro" id="IPR003593">
    <property type="entry name" value="AAA+_ATPase"/>
</dbReference>
<dbReference type="PROSITE" id="PS00211">
    <property type="entry name" value="ABC_TRANSPORTER_1"/>
    <property type="match status" value="1"/>
</dbReference>
<evidence type="ECO:0000256" key="11">
    <source>
        <dbReference type="SAM" id="Phobius"/>
    </source>
</evidence>
<dbReference type="CDD" id="cd03232">
    <property type="entry name" value="ABCG_PDR_domain2"/>
    <property type="match status" value="1"/>
</dbReference>
<feature type="transmembrane region" description="Helical" evidence="11">
    <location>
        <begin position="1210"/>
        <end position="1229"/>
    </location>
</feature>
<organism evidence="13 14">
    <name type="scientific">Eremothecium gossypii (strain ATCC 10895 / CBS 109.51 / FGSC 9923 / NRRL Y-1056)</name>
    <name type="common">Yeast</name>
    <name type="synonym">Ashbya gossypii</name>
    <dbReference type="NCBI Taxonomy" id="284811"/>
    <lineage>
        <taxon>Eukaryota</taxon>
        <taxon>Fungi</taxon>
        <taxon>Dikarya</taxon>
        <taxon>Ascomycota</taxon>
        <taxon>Saccharomycotina</taxon>
        <taxon>Saccharomycetes</taxon>
        <taxon>Saccharomycetales</taxon>
        <taxon>Saccharomycetaceae</taxon>
        <taxon>Eremothecium</taxon>
    </lineage>
</organism>
<dbReference type="eggNOG" id="KOG0065">
    <property type="taxonomic scope" value="Eukaryota"/>
</dbReference>
<evidence type="ECO:0000313" key="13">
    <source>
        <dbReference type="EMBL" id="AAS54349.2"/>
    </source>
</evidence>
<keyword evidence="7" id="KW-0067">ATP-binding</keyword>
<dbReference type="InterPro" id="IPR005285">
    <property type="entry name" value="Drug-R_PDR/CDR"/>
</dbReference>
<evidence type="ECO:0000256" key="1">
    <source>
        <dbReference type="ARBA" id="ARBA00004141"/>
    </source>
</evidence>
<dbReference type="KEGG" id="ago:AGOS_AGL142C"/>
<dbReference type="PROSITE" id="PS50893">
    <property type="entry name" value="ABC_TRANSPORTER_2"/>
    <property type="match status" value="2"/>
</dbReference>
<dbReference type="InterPro" id="IPR010929">
    <property type="entry name" value="PDR_CDR_ABC"/>
</dbReference>
<dbReference type="GO" id="GO:1990961">
    <property type="term" value="P:xenobiotic detoxification by transmembrane export across the plasma membrane"/>
    <property type="evidence" value="ECO:0007669"/>
    <property type="project" value="InterPro"/>
</dbReference>
<dbReference type="EMBL" id="AE016820">
    <property type="protein sequence ID" value="AAS54349.2"/>
    <property type="molecule type" value="Genomic_DNA"/>
</dbReference>
<keyword evidence="8 11" id="KW-1133">Transmembrane helix</keyword>
<name>Q750T1_EREGS</name>
<dbReference type="Gene3D" id="3.40.50.300">
    <property type="entry name" value="P-loop containing nucleotide triphosphate hydrolases"/>
    <property type="match status" value="2"/>
</dbReference>
<evidence type="ECO:0000256" key="5">
    <source>
        <dbReference type="ARBA" id="ARBA00022737"/>
    </source>
</evidence>
<feature type="domain" description="ABC transporter" evidence="12">
    <location>
        <begin position="139"/>
        <end position="397"/>
    </location>
</feature>
<dbReference type="InterPro" id="IPR029481">
    <property type="entry name" value="ABC_trans_N"/>
</dbReference>
<evidence type="ECO:0000256" key="10">
    <source>
        <dbReference type="SAM" id="MobiDB-lite"/>
    </source>
</evidence>
<dbReference type="OMA" id="FIMVLAM"/>
<proteinExistence type="inferred from homology"/>
<dbReference type="InterPro" id="IPR043926">
    <property type="entry name" value="ABCG_dom"/>
</dbReference>
<keyword evidence="6" id="KW-0547">Nucleotide-binding</keyword>
<dbReference type="OrthoDB" id="245989at2759"/>
<feature type="region of interest" description="Disordered" evidence="10">
    <location>
        <begin position="58"/>
        <end position="77"/>
    </location>
</feature>
<keyword evidence="4 11" id="KW-0812">Transmembrane</keyword>
<dbReference type="InterPro" id="IPR027417">
    <property type="entry name" value="P-loop_NTPase"/>
</dbReference>
<comment type="similarity">
    <text evidence="2">Belongs to the ABC transporter superfamily. ABCG family. PDR (TC 3.A.1.205) subfamily.</text>
</comment>
<feature type="transmembrane region" description="Helical" evidence="11">
    <location>
        <begin position="1178"/>
        <end position="1198"/>
    </location>
</feature>
<keyword evidence="5" id="KW-0677">Repeat</keyword>
<feature type="transmembrane region" description="Helical" evidence="11">
    <location>
        <begin position="618"/>
        <end position="636"/>
    </location>
</feature>
<keyword evidence="14" id="KW-1185">Reference proteome</keyword>
<dbReference type="STRING" id="284811.Q750T1"/>
<dbReference type="Pfam" id="PF01061">
    <property type="entry name" value="ABC2_membrane"/>
    <property type="match status" value="2"/>
</dbReference>
<evidence type="ECO:0000256" key="8">
    <source>
        <dbReference type="ARBA" id="ARBA00022989"/>
    </source>
</evidence>
<dbReference type="InterPro" id="IPR003439">
    <property type="entry name" value="ABC_transporter-like_ATP-bd"/>
</dbReference>